<protein>
    <submittedName>
        <fullName evidence="2">Uncharacterized protein</fullName>
    </submittedName>
</protein>
<organism evidence="2">
    <name type="scientific">Edaphobacter paludis</name>
    <dbReference type="NCBI Taxonomy" id="3035702"/>
    <lineage>
        <taxon>Bacteria</taxon>
        <taxon>Pseudomonadati</taxon>
        <taxon>Acidobacteriota</taxon>
        <taxon>Terriglobia</taxon>
        <taxon>Terriglobales</taxon>
        <taxon>Acidobacteriaceae</taxon>
        <taxon>Edaphobacter</taxon>
    </lineage>
</organism>
<proteinExistence type="predicted"/>
<evidence type="ECO:0000313" key="2">
    <source>
        <dbReference type="EMBL" id="XBH14045.1"/>
    </source>
</evidence>
<dbReference type="EMBL" id="CP121195">
    <property type="protein sequence ID" value="XBH14045.1"/>
    <property type="molecule type" value="Genomic_DNA"/>
</dbReference>
<gene>
    <name evidence="2" type="ORF">P8936_02500</name>
</gene>
<reference evidence="2" key="1">
    <citation type="submission" date="2023-03" db="EMBL/GenBank/DDBJ databases">
        <title>Edaphobacter sp.</title>
        <authorList>
            <person name="Huber K.J."/>
            <person name="Papendorf J."/>
            <person name="Pilke C."/>
            <person name="Bunk B."/>
            <person name="Sproeer C."/>
            <person name="Pester M."/>
        </authorList>
    </citation>
    <scope>NUCLEOTIDE SEQUENCE</scope>
    <source>
        <strain evidence="2">DSM 109920</strain>
    </source>
</reference>
<accession>A0AAU7DAE0</accession>
<dbReference type="AlphaFoldDB" id="A0AAU7DAE0"/>
<feature type="region of interest" description="Disordered" evidence="1">
    <location>
        <begin position="75"/>
        <end position="99"/>
    </location>
</feature>
<dbReference type="RefSeq" id="WP_348269925.1">
    <property type="nucleotide sequence ID" value="NZ_CP121195.1"/>
</dbReference>
<name>A0AAU7DAE0_9BACT</name>
<sequence>MESRGNLRRIGPLSHPAVRHIVCQTGGTVPSWSGQESFVARACCSFGAVGPTTLRTNAPGDAPDHGERLTLQTGVSANQQAPRLWPIGRDPPTVASGRM</sequence>
<evidence type="ECO:0000256" key="1">
    <source>
        <dbReference type="SAM" id="MobiDB-lite"/>
    </source>
</evidence>